<protein>
    <submittedName>
        <fullName evidence="5">DNA-binding GntR family transcriptional regulator</fullName>
    </submittedName>
</protein>
<comment type="caution">
    <text evidence="5">The sequence shown here is derived from an EMBL/GenBank/DDBJ whole genome shotgun (WGS) entry which is preliminary data.</text>
</comment>
<keyword evidence="1" id="KW-0805">Transcription regulation</keyword>
<evidence type="ECO:0000313" key="6">
    <source>
        <dbReference type="Proteomes" id="UP001183629"/>
    </source>
</evidence>
<dbReference type="CDD" id="cd07377">
    <property type="entry name" value="WHTH_GntR"/>
    <property type="match status" value="2"/>
</dbReference>
<dbReference type="PANTHER" id="PTHR44846">
    <property type="entry name" value="MANNOSYL-D-GLYCERATE TRANSPORT/METABOLISM SYSTEM REPRESSOR MNGR-RELATED"/>
    <property type="match status" value="1"/>
</dbReference>
<dbReference type="EMBL" id="JAVDYC010000001">
    <property type="protein sequence ID" value="MDR7322441.1"/>
    <property type="molecule type" value="Genomic_DNA"/>
</dbReference>
<dbReference type="RefSeq" id="WP_310412840.1">
    <property type="nucleotide sequence ID" value="NZ_JAVDYC010000001.1"/>
</dbReference>
<proteinExistence type="predicted"/>
<dbReference type="GO" id="GO:0003700">
    <property type="term" value="F:DNA-binding transcription factor activity"/>
    <property type="evidence" value="ECO:0007669"/>
    <property type="project" value="InterPro"/>
</dbReference>
<evidence type="ECO:0000256" key="1">
    <source>
        <dbReference type="ARBA" id="ARBA00023015"/>
    </source>
</evidence>
<keyword evidence="3" id="KW-0804">Transcription</keyword>
<name>A0AAE3ZNI3_9ACTN</name>
<feature type="domain" description="HTH gntR-type" evidence="4">
    <location>
        <begin position="8"/>
        <end position="76"/>
    </location>
</feature>
<dbReference type="GO" id="GO:0045892">
    <property type="term" value="P:negative regulation of DNA-templated transcription"/>
    <property type="evidence" value="ECO:0007669"/>
    <property type="project" value="TreeGrafter"/>
</dbReference>
<dbReference type="InterPro" id="IPR050679">
    <property type="entry name" value="Bact_HTH_transcr_reg"/>
</dbReference>
<dbReference type="SMART" id="SM00345">
    <property type="entry name" value="HTH_GNTR"/>
    <property type="match status" value="2"/>
</dbReference>
<evidence type="ECO:0000256" key="2">
    <source>
        <dbReference type="ARBA" id="ARBA00023125"/>
    </source>
</evidence>
<dbReference type="InterPro" id="IPR036390">
    <property type="entry name" value="WH_DNA-bd_sf"/>
</dbReference>
<dbReference type="GO" id="GO:0003677">
    <property type="term" value="F:DNA binding"/>
    <property type="evidence" value="ECO:0007669"/>
    <property type="project" value="UniProtKB-KW"/>
</dbReference>
<dbReference type="Proteomes" id="UP001183629">
    <property type="component" value="Unassembled WGS sequence"/>
</dbReference>
<dbReference type="PRINTS" id="PR00035">
    <property type="entry name" value="HTHGNTR"/>
</dbReference>
<organism evidence="5 6">
    <name type="scientific">Catenuloplanes niger</name>
    <dbReference type="NCBI Taxonomy" id="587534"/>
    <lineage>
        <taxon>Bacteria</taxon>
        <taxon>Bacillati</taxon>
        <taxon>Actinomycetota</taxon>
        <taxon>Actinomycetes</taxon>
        <taxon>Micromonosporales</taxon>
        <taxon>Micromonosporaceae</taxon>
        <taxon>Catenuloplanes</taxon>
    </lineage>
</organism>
<dbReference type="Pfam" id="PF00392">
    <property type="entry name" value="GntR"/>
    <property type="match status" value="2"/>
</dbReference>
<dbReference type="PANTHER" id="PTHR44846:SF17">
    <property type="entry name" value="GNTR-FAMILY TRANSCRIPTIONAL REGULATOR"/>
    <property type="match status" value="1"/>
</dbReference>
<accession>A0AAE3ZNI3</accession>
<sequence>MAQRSTAWGAYRQIADALRGRIAAGEFSPEQPFPAESALSAEYGVARNTVRRALSLLTEEGILTFASGRRRLAGGGEHGMPEHRRIARDLSAQITGGTLRPGQALPSESTLTTEYSVARGTVRHALASLEGAGLVEARRGKGWFVRNSRSDGDPPLA</sequence>
<dbReference type="InterPro" id="IPR036388">
    <property type="entry name" value="WH-like_DNA-bd_sf"/>
</dbReference>
<evidence type="ECO:0000259" key="4">
    <source>
        <dbReference type="PROSITE" id="PS50949"/>
    </source>
</evidence>
<dbReference type="PROSITE" id="PS50949">
    <property type="entry name" value="HTH_GNTR"/>
    <property type="match status" value="2"/>
</dbReference>
<dbReference type="Gene3D" id="1.10.10.10">
    <property type="entry name" value="Winged helix-like DNA-binding domain superfamily/Winged helix DNA-binding domain"/>
    <property type="match status" value="2"/>
</dbReference>
<evidence type="ECO:0000256" key="3">
    <source>
        <dbReference type="ARBA" id="ARBA00023163"/>
    </source>
</evidence>
<keyword evidence="6" id="KW-1185">Reference proteome</keyword>
<feature type="domain" description="HTH gntR-type" evidence="4">
    <location>
        <begin position="80"/>
        <end position="148"/>
    </location>
</feature>
<keyword evidence="2 5" id="KW-0238">DNA-binding</keyword>
<dbReference type="InterPro" id="IPR000524">
    <property type="entry name" value="Tscrpt_reg_HTH_GntR"/>
</dbReference>
<evidence type="ECO:0000313" key="5">
    <source>
        <dbReference type="EMBL" id="MDR7322441.1"/>
    </source>
</evidence>
<reference evidence="5 6" key="1">
    <citation type="submission" date="2023-07" db="EMBL/GenBank/DDBJ databases">
        <title>Sequencing the genomes of 1000 actinobacteria strains.</title>
        <authorList>
            <person name="Klenk H.-P."/>
        </authorList>
    </citation>
    <scope>NUCLEOTIDE SEQUENCE [LARGE SCALE GENOMIC DNA]</scope>
    <source>
        <strain evidence="5 6">DSM 44711</strain>
    </source>
</reference>
<dbReference type="AlphaFoldDB" id="A0AAE3ZNI3"/>
<dbReference type="SUPFAM" id="SSF46785">
    <property type="entry name" value="Winged helix' DNA-binding domain"/>
    <property type="match status" value="2"/>
</dbReference>
<gene>
    <name evidence="5" type="ORF">J2S44_002691</name>
</gene>